<sequence length="262" mass="28617">MRPARYGGRRGPIRSATRRGEPASVRRTTPWPARGIDEVPTVGRPRGGRRTRAARPRRRAVLPVLRPAVVGWSAGPSPRSAHRGRERARSAPLWSAGGCPRGAARRRRATRTAGRRLAGRWFPSGRVSSTGRAGAWSAARRPPLRPTAGSGCFAWTTRPAWIRSVIRWVHNVLVGGVALRARGTGRDAGIPLLPGAAGCGAARFRAGGRPYRRSPHRVKPRLRRGQRSVWEREVVRRTCGGPASASGASHRPDWRRPDLTES</sequence>
<proteinExistence type="predicted"/>
<feature type="region of interest" description="Disordered" evidence="1">
    <location>
        <begin position="1"/>
        <end position="56"/>
    </location>
</feature>
<feature type="region of interest" description="Disordered" evidence="1">
    <location>
        <begin position="239"/>
        <end position="262"/>
    </location>
</feature>
<evidence type="ECO:0000256" key="1">
    <source>
        <dbReference type="SAM" id="MobiDB-lite"/>
    </source>
</evidence>
<evidence type="ECO:0000313" key="3">
    <source>
        <dbReference type="Proteomes" id="UP000184388"/>
    </source>
</evidence>
<organism evidence="2 3">
    <name type="scientific">Streptomyces yunnanensis</name>
    <dbReference type="NCBI Taxonomy" id="156453"/>
    <lineage>
        <taxon>Bacteria</taxon>
        <taxon>Bacillati</taxon>
        <taxon>Actinomycetota</taxon>
        <taxon>Actinomycetes</taxon>
        <taxon>Kitasatosporales</taxon>
        <taxon>Streptomycetaceae</taxon>
        <taxon>Streptomyces</taxon>
    </lineage>
</organism>
<feature type="compositionally biased region" description="Basic and acidic residues" evidence="1">
    <location>
        <begin position="250"/>
        <end position="262"/>
    </location>
</feature>
<name>A0A9X8N263_9ACTN</name>
<feature type="compositionally biased region" description="Basic residues" evidence="1">
    <location>
        <begin position="46"/>
        <end position="56"/>
    </location>
</feature>
<dbReference type="EMBL" id="FRBK01000013">
    <property type="protein sequence ID" value="SHM70863.1"/>
    <property type="molecule type" value="Genomic_DNA"/>
</dbReference>
<dbReference type="AlphaFoldDB" id="A0A9X8N263"/>
<accession>A0A9X8N263</accession>
<evidence type="ECO:0000313" key="2">
    <source>
        <dbReference type="EMBL" id="SHM70863.1"/>
    </source>
</evidence>
<feature type="compositionally biased region" description="Basic residues" evidence="1">
    <location>
        <begin position="103"/>
        <end position="114"/>
    </location>
</feature>
<protein>
    <submittedName>
        <fullName evidence="2">Uncharacterized protein</fullName>
    </submittedName>
</protein>
<gene>
    <name evidence="2" type="ORF">SAMN05216268_113139</name>
</gene>
<reference evidence="3" key="1">
    <citation type="submission" date="2016-11" db="EMBL/GenBank/DDBJ databases">
        <authorList>
            <person name="Jaros S."/>
            <person name="Januszkiewicz K."/>
            <person name="Wedrychowicz H."/>
        </authorList>
    </citation>
    <scope>NUCLEOTIDE SEQUENCE [LARGE SCALE GENOMIC DNA]</scope>
    <source>
        <strain evidence="3">CGMCC 4.3555</strain>
    </source>
</reference>
<comment type="caution">
    <text evidence="2">The sequence shown here is derived from an EMBL/GenBank/DDBJ whole genome shotgun (WGS) entry which is preliminary data.</text>
</comment>
<feature type="region of interest" description="Disordered" evidence="1">
    <location>
        <begin position="74"/>
        <end position="114"/>
    </location>
</feature>
<dbReference type="Proteomes" id="UP000184388">
    <property type="component" value="Unassembled WGS sequence"/>
</dbReference>